<name>A0A328C7W6_9DELT</name>
<dbReference type="Proteomes" id="UP000249169">
    <property type="component" value="Unassembled WGS sequence"/>
</dbReference>
<dbReference type="Gene3D" id="3.80.10.10">
    <property type="entry name" value="Ribonuclease Inhibitor"/>
    <property type="match status" value="1"/>
</dbReference>
<dbReference type="EMBL" id="QHKO01000008">
    <property type="protein sequence ID" value="RAL20668.1"/>
    <property type="molecule type" value="Genomic_DNA"/>
</dbReference>
<dbReference type="InterPro" id="IPR032675">
    <property type="entry name" value="LRR_dom_sf"/>
</dbReference>
<accession>A0A328C7W6</accession>
<evidence type="ECO:0008006" key="6">
    <source>
        <dbReference type="Google" id="ProtNLM"/>
    </source>
</evidence>
<dbReference type="AlphaFoldDB" id="A0A328C7W6"/>
<dbReference type="GO" id="GO:0030313">
    <property type="term" value="C:cell envelope"/>
    <property type="evidence" value="ECO:0007669"/>
    <property type="project" value="UniProtKB-SubCell"/>
</dbReference>
<reference evidence="4 5" key="1">
    <citation type="submission" date="2018-05" db="EMBL/GenBank/DDBJ databases">
        <title>Lujinxingia marina gen. nov. sp. nov., a new facultative anaerobic member of the class Deltaproteobacteria, and proposal of Lujinxingaceae fam. nov.</title>
        <authorList>
            <person name="Li C.-M."/>
        </authorList>
    </citation>
    <scope>NUCLEOTIDE SEQUENCE [LARGE SCALE GENOMIC DNA]</scope>
    <source>
        <strain evidence="4 5">B210</strain>
    </source>
</reference>
<protein>
    <recommendedName>
        <fullName evidence="6">Receptor L-domain domain-containing protein</fullName>
    </recommendedName>
</protein>
<comment type="subcellular location">
    <subcellularLocation>
        <location evidence="1">Cell envelope</location>
    </subcellularLocation>
</comment>
<evidence type="ECO:0000256" key="1">
    <source>
        <dbReference type="ARBA" id="ARBA00004196"/>
    </source>
</evidence>
<sequence>MEGAQDCNLDEDSWIRVNSVEDLASVCEDACEQMYSLYFSDLREMEQLTGFSWVKRVEVSLNISGLRNVHTLRGFDNLEFSNVVVLENNFRLKTIEGFGALKEVNYLELEQMDGIDTIQAFDNLEFMGPAGDFSDSFGFFLTSMDGIIHLEGLHKVREAGIVAIQYNENLESIDIMDSVEEIRSLSIRDNPKLSSLGEWPNLRRAHWGIEVHDTPNLRRCEVEALIDQLEERPENVELSGLSDAPCD</sequence>
<keyword evidence="2" id="KW-0732">Signal</keyword>
<gene>
    <name evidence="4" type="ORF">DL240_15230</name>
</gene>
<comment type="caution">
    <text evidence="4">The sequence shown here is derived from an EMBL/GenBank/DDBJ whole genome shotgun (WGS) entry which is preliminary data.</text>
</comment>
<keyword evidence="5" id="KW-1185">Reference proteome</keyword>
<organism evidence="4 5">
    <name type="scientific">Lujinxingia litoralis</name>
    <dbReference type="NCBI Taxonomy" id="2211119"/>
    <lineage>
        <taxon>Bacteria</taxon>
        <taxon>Deltaproteobacteria</taxon>
        <taxon>Bradymonadales</taxon>
        <taxon>Lujinxingiaceae</taxon>
        <taxon>Lujinxingia</taxon>
    </lineage>
</organism>
<dbReference type="PANTHER" id="PTHR31018:SF3">
    <property type="entry name" value="RECEPTOR PROTEIN-TYROSINE KINASE"/>
    <property type="match status" value="1"/>
</dbReference>
<dbReference type="PANTHER" id="PTHR31018">
    <property type="entry name" value="SPORULATION-SPECIFIC PROTEIN-RELATED"/>
    <property type="match status" value="1"/>
</dbReference>
<dbReference type="InterPro" id="IPR051648">
    <property type="entry name" value="CWI-Assembly_Regulator"/>
</dbReference>
<keyword evidence="3" id="KW-0325">Glycoprotein</keyword>
<proteinExistence type="predicted"/>
<evidence type="ECO:0000313" key="5">
    <source>
        <dbReference type="Proteomes" id="UP000249169"/>
    </source>
</evidence>
<evidence type="ECO:0000313" key="4">
    <source>
        <dbReference type="EMBL" id="RAL20668.1"/>
    </source>
</evidence>
<dbReference type="SUPFAM" id="SSF52058">
    <property type="entry name" value="L domain-like"/>
    <property type="match status" value="1"/>
</dbReference>
<evidence type="ECO:0000256" key="3">
    <source>
        <dbReference type="ARBA" id="ARBA00023180"/>
    </source>
</evidence>
<evidence type="ECO:0000256" key="2">
    <source>
        <dbReference type="ARBA" id="ARBA00022729"/>
    </source>
</evidence>